<accession>A0A4Y7IAH0</accession>
<dbReference type="Gramene" id="RZC44399">
    <property type="protein sequence ID" value="RZC44399"/>
    <property type="gene ID" value="C5167_037352"/>
</dbReference>
<keyword evidence="1" id="KW-0547">Nucleotide-binding</keyword>
<dbReference type="GO" id="GO:0005524">
    <property type="term" value="F:ATP binding"/>
    <property type="evidence" value="ECO:0007669"/>
    <property type="project" value="UniProtKB-KW"/>
</dbReference>
<evidence type="ECO:0008006" key="5">
    <source>
        <dbReference type="Google" id="ProtNLM"/>
    </source>
</evidence>
<evidence type="ECO:0000256" key="2">
    <source>
        <dbReference type="ARBA" id="ARBA00022840"/>
    </source>
</evidence>
<dbReference type="Proteomes" id="UP000316621">
    <property type="component" value="Chromosome 1"/>
</dbReference>
<keyword evidence="4" id="KW-1185">Reference proteome</keyword>
<dbReference type="GO" id="GO:0004674">
    <property type="term" value="F:protein serine/threonine kinase activity"/>
    <property type="evidence" value="ECO:0007669"/>
    <property type="project" value="TreeGrafter"/>
</dbReference>
<proteinExistence type="predicted"/>
<protein>
    <recommendedName>
        <fullName evidence="5">Serine-threonine/tyrosine-protein kinase catalytic domain-containing protein</fullName>
    </recommendedName>
</protein>
<dbReference type="InterPro" id="IPR045274">
    <property type="entry name" value="WAK-like"/>
</dbReference>
<dbReference type="PANTHER" id="PTHR27005:SF283">
    <property type="entry name" value="OS02G0633066 PROTEIN"/>
    <property type="match status" value="1"/>
</dbReference>
<dbReference type="SUPFAM" id="SSF56112">
    <property type="entry name" value="Protein kinase-like (PK-like)"/>
    <property type="match status" value="1"/>
</dbReference>
<name>A0A4Y7IAH0_PAPSO</name>
<sequence>MVKFLGCCLETEIPLLVYEYISNGALFQQIHKKVEGMLWSFSVDEMSLSFSLSWKNRMKITTEMQESLHICTIH</sequence>
<dbReference type="EMBL" id="CM010715">
    <property type="protein sequence ID" value="RZC44399.1"/>
    <property type="molecule type" value="Genomic_DNA"/>
</dbReference>
<dbReference type="GO" id="GO:0007166">
    <property type="term" value="P:cell surface receptor signaling pathway"/>
    <property type="evidence" value="ECO:0007669"/>
    <property type="project" value="InterPro"/>
</dbReference>
<reference evidence="3 4" key="1">
    <citation type="journal article" date="2018" name="Science">
        <title>The opium poppy genome and morphinan production.</title>
        <authorList>
            <person name="Guo L."/>
            <person name="Winzer T."/>
            <person name="Yang X."/>
            <person name="Li Y."/>
            <person name="Ning Z."/>
            <person name="He Z."/>
            <person name="Teodor R."/>
            <person name="Lu Y."/>
            <person name="Bowser T.A."/>
            <person name="Graham I.A."/>
            <person name="Ye K."/>
        </authorList>
    </citation>
    <scope>NUCLEOTIDE SEQUENCE [LARGE SCALE GENOMIC DNA]</scope>
    <source>
        <strain evidence="4">cv. HN1</strain>
        <tissue evidence="3">Leaves</tissue>
    </source>
</reference>
<evidence type="ECO:0000256" key="1">
    <source>
        <dbReference type="ARBA" id="ARBA00022741"/>
    </source>
</evidence>
<evidence type="ECO:0000313" key="4">
    <source>
        <dbReference type="Proteomes" id="UP000316621"/>
    </source>
</evidence>
<organism evidence="3 4">
    <name type="scientific">Papaver somniferum</name>
    <name type="common">Opium poppy</name>
    <dbReference type="NCBI Taxonomy" id="3469"/>
    <lineage>
        <taxon>Eukaryota</taxon>
        <taxon>Viridiplantae</taxon>
        <taxon>Streptophyta</taxon>
        <taxon>Embryophyta</taxon>
        <taxon>Tracheophyta</taxon>
        <taxon>Spermatophyta</taxon>
        <taxon>Magnoliopsida</taxon>
        <taxon>Ranunculales</taxon>
        <taxon>Papaveraceae</taxon>
        <taxon>Papaveroideae</taxon>
        <taxon>Papaver</taxon>
    </lineage>
</organism>
<dbReference type="PANTHER" id="PTHR27005">
    <property type="entry name" value="WALL-ASSOCIATED RECEPTOR KINASE-LIKE 21"/>
    <property type="match status" value="1"/>
</dbReference>
<dbReference type="InterPro" id="IPR011009">
    <property type="entry name" value="Kinase-like_dom_sf"/>
</dbReference>
<evidence type="ECO:0000313" key="3">
    <source>
        <dbReference type="EMBL" id="RZC44399.1"/>
    </source>
</evidence>
<dbReference type="AlphaFoldDB" id="A0A4Y7IAH0"/>
<dbReference type="GO" id="GO:0005886">
    <property type="term" value="C:plasma membrane"/>
    <property type="evidence" value="ECO:0007669"/>
    <property type="project" value="TreeGrafter"/>
</dbReference>
<keyword evidence="2" id="KW-0067">ATP-binding</keyword>
<gene>
    <name evidence="3" type="ORF">C5167_037352</name>
</gene>
<dbReference type="Gene3D" id="1.10.510.10">
    <property type="entry name" value="Transferase(Phosphotransferase) domain 1"/>
    <property type="match status" value="1"/>
</dbReference>